<dbReference type="Gene3D" id="1.10.340.70">
    <property type="match status" value="1"/>
</dbReference>
<name>A0ABQ5BJP5_9ASTR</name>
<dbReference type="InterPro" id="IPR052160">
    <property type="entry name" value="Gypsy_RT_Integrase-like"/>
</dbReference>
<keyword evidence="3" id="KW-0808">Transferase</keyword>
<proteinExistence type="predicted"/>
<organism evidence="3 4">
    <name type="scientific">Tanacetum coccineum</name>
    <dbReference type="NCBI Taxonomy" id="301880"/>
    <lineage>
        <taxon>Eukaryota</taxon>
        <taxon>Viridiplantae</taxon>
        <taxon>Streptophyta</taxon>
        <taxon>Embryophyta</taxon>
        <taxon>Tracheophyta</taxon>
        <taxon>Spermatophyta</taxon>
        <taxon>Magnoliopsida</taxon>
        <taxon>eudicotyledons</taxon>
        <taxon>Gunneridae</taxon>
        <taxon>Pentapetalae</taxon>
        <taxon>asterids</taxon>
        <taxon>campanulids</taxon>
        <taxon>Asterales</taxon>
        <taxon>Asteraceae</taxon>
        <taxon>Asteroideae</taxon>
        <taxon>Anthemideae</taxon>
        <taxon>Anthemidinae</taxon>
        <taxon>Tanacetum</taxon>
    </lineage>
</organism>
<dbReference type="GO" id="GO:0003964">
    <property type="term" value="F:RNA-directed DNA polymerase activity"/>
    <property type="evidence" value="ECO:0007669"/>
    <property type="project" value="UniProtKB-KW"/>
</dbReference>
<feature type="domain" description="Integrase zinc-binding" evidence="2">
    <location>
        <begin position="393"/>
        <end position="446"/>
    </location>
</feature>
<reference evidence="3" key="2">
    <citation type="submission" date="2022-01" db="EMBL/GenBank/DDBJ databases">
        <authorList>
            <person name="Yamashiro T."/>
            <person name="Shiraishi A."/>
            <person name="Satake H."/>
            <person name="Nakayama K."/>
        </authorList>
    </citation>
    <scope>NUCLEOTIDE SEQUENCE</scope>
</reference>
<protein>
    <submittedName>
        <fullName evidence="3">Reverse transcriptase domain-containing protein</fullName>
    </submittedName>
</protein>
<dbReference type="Proteomes" id="UP001151760">
    <property type="component" value="Unassembled WGS sequence"/>
</dbReference>
<dbReference type="InterPro" id="IPR041588">
    <property type="entry name" value="Integrase_H2C2"/>
</dbReference>
<evidence type="ECO:0000259" key="2">
    <source>
        <dbReference type="Pfam" id="PF17921"/>
    </source>
</evidence>
<evidence type="ECO:0000313" key="4">
    <source>
        <dbReference type="Proteomes" id="UP001151760"/>
    </source>
</evidence>
<dbReference type="Pfam" id="PF03732">
    <property type="entry name" value="Retrotrans_gag"/>
    <property type="match status" value="1"/>
</dbReference>
<comment type="caution">
    <text evidence="3">The sequence shown here is derived from an EMBL/GenBank/DDBJ whole genome shotgun (WGS) entry which is preliminary data.</text>
</comment>
<sequence>MESQDEFESFMLQGRALTWWNTLVQTKGWETSIAQPWKNVKKILMEEYCLDDEIHKLESEFWDHKMVGSDIDKYTASFHELERLVPHMVTPESQRVNHYIWGLEPEIKANVTSSKSATIEGAVSMANRLTTNKIKDGIFKKKENIRDKKRSNKSIQEPRLTILTTNTPYPSWKIRHIRACTHQRPQRKPVQYAVSRNNGNQARGRSFPLGAVEAHFISTNFLPLINVKPIVIIPSYEIEIASGLKIETNKIIRGCRLELEGHIPNSITNKEILKVHKECPKGNLKQLKTMKVDEQKLEDILVSNKVIAYTSRQLKINEKNYTTHDLDSLSKSRETIYLFNNYDCEIRYHPVKANDFNTPAGMLRGLDKQFERKDDDGLYFVEQIWVPAYGNVRTLIMDKGYATKYSIHLGAYKMYYDLRDLYWWPIMKKDFSMYVNKCLTCSKVKAEHQKPSGLLQQPKIPECDGQ</sequence>
<keyword evidence="3" id="KW-0548">Nucleotidyltransferase</keyword>
<dbReference type="PANTHER" id="PTHR47266">
    <property type="entry name" value="ENDONUCLEASE-RELATED"/>
    <property type="match status" value="1"/>
</dbReference>
<dbReference type="EMBL" id="BQNB010013201">
    <property type="protein sequence ID" value="GJT13089.1"/>
    <property type="molecule type" value="Genomic_DNA"/>
</dbReference>
<dbReference type="Pfam" id="PF17921">
    <property type="entry name" value="Integrase_H2C2"/>
    <property type="match status" value="1"/>
</dbReference>
<dbReference type="InterPro" id="IPR005162">
    <property type="entry name" value="Retrotrans_gag_dom"/>
</dbReference>
<keyword evidence="4" id="KW-1185">Reference proteome</keyword>
<evidence type="ECO:0000313" key="3">
    <source>
        <dbReference type="EMBL" id="GJT13089.1"/>
    </source>
</evidence>
<keyword evidence="3" id="KW-0695">RNA-directed DNA polymerase</keyword>
<reference evidence="3" key="1">
    <citation type="journal article" date="2022" name="Int. J. Mol. Sci.">
        <title>Draft Genome of Tanacetum Coccineum: Genomic Comparison of Closely Related Tanacetum-Family Plants.</title>
        <authorList>
            <person name="Yamashiro T."/>
            <person name="Shiraishi A."/>
            <person name="Nakayama K."/>
            <person name="Satake H."/>
        </authorList>
    </citation>
    <scope>NUCLEOTIDE SEQUENCE</scope>
</reference>
<feature type="domain" description="Retrotransposon gag" evidence="1">
    <location>
        <begin position="9"/>
        <end position="104"/>
    </location>
</feature>
<gene>
    <name evidence="3" type="ORF">Tco_0860131</name>
</gene>
<accession>A0ABQ5BJP5</accession>
<evidence type="ECO:0000259" key="1">
    <source>
        <dbReference type="Pfam" id="PF03732"/>
    </source>
</evidence>